<reference evidence="2" key="1">
    <citation type="submission" date="2023-06" db="EMBL/GenBank/DDBJ databases">
        <authorList>
            <person name="Kurt Z."/>
        </authorList>
    </citation>
    <scope>NUCLEOTIDE SEQUENCE</scope>
</reference>
<evidence type="ECO:0000313" key="3">
    <source>
        <dbReference type="EMBL" id="CAL6062808.1"/>
    </source>
</evidence>
<dbReference type="EMBL" id="CAXDID020000241">
    <property type="protein sequence ID" value="CAL6062808.1"/>
    <property type="molecule type" value="Genomic_DNA"/>
</dbReference>
<dbReference type="EMBL" id="CATOUU010001058">
    <property type="protein sequence ID" value="CAI9969395.1"/>
    <property type="molecule type" value="Genomic_DNA"/>
</dbReference>
<dbReference type="Proteomes" id="UP001642409">
    <property type="component" value="Unassembled WGS sequence"/>
</dbReference>
<name>A0AA86RMZ3_9EUKA</name>
<organism evidence="2">
    <name type="scientific">Hexamita inflata</name>
    <dbReference type="NCBI Taxonomy" id="28002"/>
    <lineage>
        <taxon>Eukaryota</taxon>
        <taxon>Metamonada</taxon>
        <taxon>Diplomonadida</taxon>
        <taxon>Hexamitidae</taxon>
        <taxon>Hexamitinae</taxon>
        <taxon>Hexamita</taxon>
    </lineage>
</organism>
<protein>
    <submittedName>
        <fullName evidence="3">Hypothetical_protein</fullName>
    </submittedName>
</protein>
<sequence length="138" mass="15499">MFLIILGIIIISVLRKVVQNSSSVNANILALDAVVIKSMECVKNDIMHYYFASTQIVVCRKHKNTVMQLKLTFTLQNTYPVDTLGISSAHRDQRWLKINRLSCKLIAEFSSAYLIQSWGSSLNAFQISTLTTSQIVSS</sequence>
<feature type="signal peptide" evidence="1">
    <location>
        <begin position="1"/>
        <end position="15"/>
    </location>
</feature>
<accession>A0AA86RMZ3</accession>
<dbReference type="AlphaFoldDB" id="A0AA86RMZ3"/>
<proteinExistence type="predicted"/>
<keyword evidence="1" id="KW-0732">Signal</keyword>
<feature type="chain" id="PRO_5041719262" evidence="1">
    <location>
        <begin position="16"/>
        <end position="138"/>
    </location>
</feature>
<evidence type="ECO:0000256" key="1">
    <source>
        <dbReference type="SAM" id="SignalP"/>
    </source>
</evidence>
<comment type="caution">
    <text evidence="2">The sequence shown here is derived from an EMBL/GenBank/DDBJ whole genome shotgun (WGS) entry which is preliminary data.</text>
</comment>
<evidence type="ECO:0000313" key="4">
    <source>
        <dbReference type="Proteomes" id="UP001642409"/>
    </source>
</evidence>
<keyword evidence="4" id="KW-1185">Reference proteome</keyword>
<gene>
    <name evidence="3" type="ORF">HINF_LOCUS50373</name>
    <name evidence="2" type="ORF">HINF_LOCUS57040</name>
</gene>
<evidence type="ECO:0000313" key="2">
    <source>
        <dbReference type="EMBL" id="CAI9969395.1"/>
    </source>
</evidence>
<reference evidence="3 4" key="2">
    <citation type="submission" date="2024-07" db="EMBL/GenBank/DDBJ databases">
        <authorList>
            <person name="Akdeniz Z."/>
        </authorList>
    </citation>
    <scope>NUCLEOTIDE SEQUENCE [LARGE SCALE GENOMIC DNA]</scope>
</reference>